<dbReference type="Gene3D" id="3.10.290.10">
    <property type="entry name" value="RNA-binding S4 domain"/>
    <property type="match status" value="1"/>
</dbReference>
<dbReference type="RefSeq" id="WP_127053459.1">
    <property type="nucleotide sequence ID" value="NZ_RSCM01000004.1"/>
</dbReference>
<dbReference type="InterPro" id="IPR002942">
    <property type="entry name" value="S4_RNA-bd"/>
</dbReference>
<sequence length="264" mass="29727">MEARVQKIIAQWGIASRREAEEMIKQSRVHINGILAHLGQKVDPQVDIISIDGKLVSQKQRPALIYLLLHKPAGVVSTCYDPQGRPTVMDLLPKELREGLGIHPVGRLDAESTGALILTNDGELTFGLTHPSHSISKTYRVLVNGHPPEAVLERWRQGVVLEGRKTRPAKVRLIKRLPDQSYLEIILQEGRNRQIRRIAEQLGYPVIQLQRTAIGSIQLQKPRAPSLDAGKYRYLTPDEIIFLKQQLNHIPIKKSAELRSAEKS</sequence>
<dbReference type="EMBL" id="RSCM01000004">
    <property type="protein sequence ID" value="RUS97740.1"/>
    <property type="molecule type" value="Genomic_DNA"/>
</dbReference>
<dbReference type="OrthoDB" id="9807213at2"/>
<dbReference type="AlphaFoldDB" id="A0A3S1II80"/>
<dbReference type="Pfam" id="PF01479">
    <property type="entry name" value="S4"/>
    <property type="match status" value="1"/>
</dbReference>
<reference evidence="6 7" key="1">
    <citation type="journal article" date="2019" name="Genome Biol. Evol.">
        <title>Day and night: Metabolic profiles and evolutionary relationships of six axenic non-marine cyanobacteria.</title>
        <authorList>
            <person name="Will S.E."/>
            <person name="Henke P."/>
            <person name="Boedeker C."/>
            <person name="Huang S."/>
            <person name="Brinkmann H."/>
            <person name="Rohde M."/>
            <person name="Jarek M."/>
            <person name="Friedl T."/>
            <person name="Seufert S."/>
            <person name="Schumacher M."/>
            <person name="Overmann J."/>
            <person name="Neumann-Schaal M."/>
            <person name="Petersen J."/>
        </authorList>
    </citation>
    <scope>NUCLEOTIDE SEQUENCE [LARGE SCALE GENOMIC DNA]</scope>
    <source>
        <strain evidence="6 7">SAG 1403-4b</strain>
    </source>
</reference>
<comment type="caution">
    <text evidence="6">The sequence shown here is derived from an EMBL/GenBank/DDBJ whole genome shotgun (WGS) entry which is preliminary data.</text>
</comment>
<dbReference type="Pfam" id="PF00849">
    <property type="entry name" value="PseudoU_synth_2"/>
    <property type="match status" value="1"/>
</dbReference>
<accession>A0A3S1II80</accession>
<dbReference type="EC" id="5.4.99.-" evidence="4"/>
<dbReference type="Proteomes" id="UP000276103">
    <property type="component" value="Unassembled WGS sequence"/>
</dbReference>
<dbReference type="InterPro" id="IPR020103">
    <property type="entry name" value="PsdUridine_synth_cat_dom_sf"/>
</dbReference>
<comment type="similarity">
    <text evidence="1 4">Belongs to the pseudouridine synthase RsuA family.</text>
</comment>
<gene>
    <name evidence="6" type="ORF">DSM107003_16150</name>
</gene>
<dbReference type="InterPro" id="IPR036986">
    <property type="entry name" value="S4_RNA-bd_sf"/>
</dbReference>
<dbReference type="Gene3D" id="3.30.70.580">
    <property type="entry name" value="Pseudouridine synthase I, catalytic domain, N-terminal subdomain"/>
    <property type="match status" value="1"/>
</dbReference>
<dbReference type="GO" id="GO:0003723">
    <property type="term" value="F:RNA binding"/>
    <property type="evidence" value="ECO:0007669"/>
    <property type="project" value="UniProtKB-KW"/>
</dbReference>
<proteinExistence type="inferred from homology"/>
<dbReference type="SUPFAM" id="SSF55120">
    <property type="entry name" value="Pseudouridine synthase"/>
    <property type="match status" value="1"/>
</dbReference>
<evidence type="ECO:0000313" key="6">
    <source>
        <dbReference type="EMBL" id="RUS97740.1"/>
    </source>
</evidence>
<dbReference type="SMART" id="SM00363">
    <property type="entry name" value="S4"/>
    <property type="match status" value="1"/>
</dbReference>
<dbReference type="InterPro" id="IPR006145">
    <property type="entry name" value="PsdUridine_synth_RsuA/RluA"/>
</dbReference>
<evidence type="ECO:0000259" key="5">
    <source>
        <dbReference type="SMART" id="SM00363"/>
    </source>
</evidence>
<name>A0A3S1II80_ANAVA</name>
<evidence type="ECO:0000256" key="2">
    <source>
        <dbReference type="ARBA" id="ARBA00023235"/>
    </source>
</evidence>
<evidence type="ECO:0000313" key="7">
    <source>
        <dbReference type="Proteomes" id="UP000276103"/>
    </source>
</evidence>
<dbReference type="PROSITE" id="PS01149">
    <property type="entry name" value="PSI_RSU"/>
    <property type="match status" value="1"/>
</dbReference>
<dbReference type="GO" id="GO:0120159">
    <property type="term" value="F:rRNA pseudouridine synthase activity"/>
    <property type="evidence" value="ECO:0007669"/>
    <property type="project" value="UniProtKB-ARBA"/>
</dbReference>
<evidence type="ECO:0000256" key="3">
    <source>
        <dbReference type="PROSITE-ProRule" id="PRU00182"/>
    </source>
</evidence>
<dbReference type="GO" id="GO:0000455">
    <property type="term" value="P:enzyme-directed rRNA pseudouridine synthesis"/>
    <property type="evidence" value="ECO:0007669"/>
    <property type="project" value="UniProtKB-ARBA"/>
</dbReference>
<dbReference type="CDD" id="cd00165">
    <property type="entry name" value="S4"/>
    <property type="match status" value="1"/>
</dbReference>
<organism evidence="6 7">
    <name type="scientific">Trichormus variabilis SAG 1403-4b</name>
    <dbReference type="NCBI Taxonomy" id="447716"/>
    <lineage>
        <taxon>Bacteria</taxon>
        <taxon>Bacillati</taxon>
        <taxon>Cyanobacteriota</taxon>
        <taxon>Cyanophyceae</taxon>
        <taxon>Nostocales</taxon>
        <taxon>Nostocaceae</taxon>
        <taxon>Trichormus</taxon>
    </lineage>
</organism>
<dbReference type="PANTHER" id="PTHR47683">
    <property type="entry name" value="PSEUDOURIDINE SYNTHASE FAMILY PROTEIN-RELATED"/>
    <property type="match status" value="1"/>
</dbReference>
<dbReference type="InterPro" id="IPR018496">
    <property type="entry name" value="PsdUridine_synth_RsuA/RluB_CS"/>
</dbReference>
<dbReference type="InterPro" id="IPR050343">
    <property type="entry name" value="RsuA_PseudoU_synthase"/>
</dbReference>
<dbReference type="InterPro" id="IPR000748">
    <property type="entry name" value="PsdUridine_synth_RsuA/RluB/E/F"/>
</dbReference>
<dbReference type="Gene3D" id="3.30.70.1560">
    <property type="entry name" value="Alpha-L RNA-binding motif"/>
    <property type="match status" value="1"/>
</dbReference>
<protein>
    <recommendedName>
        <fullName evidence="4">Pseudouridine synthase</fullName>
        <ecNumber evidence="4">5.4.99.-</ecNumber>
    </recommendedName>
</protein>
<dbReference type="SUPFAM" id="SSF55174">
    <property type="entry name" value="Alpha-L RNA-binding motif"/>
    <property type="match status" value="1"/>
</dbReference>
<dbReference type="PROSITE" id="PS50889">
    <property type="entry name" value="S4"/>
    <property type="match status" value="1"/>
</dbReference>
<keyword evidence="3" id="KW-0694">RNA-binding</keyword>
<dbReference type="FunFam" id="3.10.290.10:FF:000003">
    <property type="entry name" value="Pseudouridine synthase"/>
    <property type="match status" value="1"/>
</dbReference>
<dbReference type="NCBIfam" id="TIGR00093">
    <property type="entry name" value="pseudouridine synthase"/>
    <property type="match status" value="1"/>
</dbReference>
<evidence type="ECO:0000256" key="4">
    <source>
        <dbReference type="RuleBase" id="RU003887"/>
    </source>
</evidence>
<keyword evidence="2 4" id="KW-0413">Isomerase</keyword>
<dbReference type="PANTHER" id="PTHR47683:SF2">
    <property type="entry name" value="RNA-BINDING S4 DOMAIN-CONTAINING PROTEIN"/>
    <property type="match status" value="1"/>
</dbReference>
<dbReference type="CDD" id="cd02870">
    <property type="entry name" value="PseudoU_synth_RsuA_like"/>
    <property type="match status" value="1"/>
</dbReference>
<keyword evidence="7" id="KW-1185">Reference proteome</keyword>
<evidence type="ECO:0000256" key="1">
    <source>
        <dbReference type="ARBA" id="ARBA00008348"/>
    </source>
</evidence>
<dbReference type="InterPro" id="IPR042092">
    <property type="entry name" value="PsdUridine_s_RsuA/RluB/E/F_cat"/>
</dbReference>
<feature type="domain" description="RNA-binding S4" evidence="5">
    <location>
        <begin position="3"/>
        <end position="61"/>
    </location>
</feature>
<dbReference type="InterPro" id="IPR020094">
    <property type="entry name" value="TruA/RsuA/RluB/E/F_N"/>
</dbReference>